<protein>
    <submittedName>
        <fullName evidence="1">Uncharacterized protein</fullName>
    </submittedName>
</protein>
<organism evidence="1">
    <name type="scientific">marine sediment metagenome</name>
    <dbReference type="NCBI Taxonomy" id="412755"/>
    <lineage>
        <taxon>unclassified sequences</taxon>
        <taxon>metagenomes</taxon>
        <taxon>ecological metagenomes</taxon>
    </lineage>
</organism>
<reference evidence="1" key="1">
    <citation type="journal article" date="2015" name="Nature">
        <title>Complex archaea that bridge the gap between prokaryotes and eukaryotes.</title>
        <authorList>
            <person name="Spang A."/>
            <person name="Saw J.H."/>
            <person name="Jorgensen S.L."/>
            <person name="Zaremba-Niedzwiedzka K."/>
            <person name="Martijn J."/>
            <person name="Lind A.E."/>
            <person name="van Eijk R."/>
            <person name="Schleper C."/>
            <person name="Guy L."/>
            <person name="Ettema T.J."/>
        </authorList>
    </citation>
    <scope>NUCLEOTIDE SEQUENCE</scope>
</reference>
<dbReference type="EMBL" id="LAZR01029138">
    <property type="protein sequence ID" value="KKL60468.1"/>
    <property type="molecule type" value="Genomic_DNA"/>
</dbReference>
<dbReference type="AlphaFoldDB" id="A0A0F9DFH2"/>
<sequence length="87" mass="10443">MGMHVGLIEQMILNYDALPKEFYGWRNFRIEYGGHAQDCIMERPIFVPPNFDVHKFEDELREAAESFDIELYRKQMNEKFPTEDQEP</sequence>
<gene>
    <name evidence="1" type="ORF">LCGC14_2205080</name>
</gene>
<proteinExistence type="predicted"/>
<comment type="caution">
    <text evidence="1">The sequence shown here is derived from an EMBL/GenBank/DDBJ whole genome shotgun (WGS) entry which is preliminary data.</text>
</comment>
<name>A0A0F9DFH2_9ZZZZ</name>
<accession>A0A0F9DFH2</accession>
<evidence type="ECO:0000313" key="1">
    <source>
        <dbReference type="EMBL" id="KKL60468.1"/>
    </source>
</evidence>